<dbReference type="InterPro" id="IPR036770">
    <property type="entry name" value="Ankyrin_rpt-contain_sf"/>
</dbReference>
<dbReference type="Pfam" id="PF00023">
    <property type="entry name" value="Ank"/>
    <property type="match status" value="1"/>
</dbReference>
<evidence type="ECO:0000256" key="2">
    <source>
        <dbReference type="ARBA" id="ARBA00023043"/>
    </source>
</evidence>
<evidence type="ECO:0000313" key="5">
    <source>
        <dbReference type="Proteomes" id="UP000479190"/>
    </source>
</evidence>
<dbReference type="SMART" id="SM00248">
    <property type="entry name" value="ANK"/>
    <property type="match status" value="13"/>
</dbReference>
<accession>A0A6H5IA63</accession>
<gene>
    <name evidence="4" type="ORF">TBRA_LOCUS6173</name>
</gene>
<dbReference type="PANTHER" id="PTHR24123:SF33">
    <property type="entry name" value="PROTEIN HOS4"/>
    <property type="match status" value="1"/>
</dbReference>
<dbReference type="OrthoDB" id="539213at2759"/>
<feature type="repeat" description="ANK" evidence="3">
    <location>
        <begin position="255"/>
        <end position="287"/>
    </location>
</feature>
<evidence type="ECO:0000256" key="3">
    <source>
        <dbReference type="PROSITE-ProRule" id="PRU00023"/>
    </source>
</evidence>
<name>A0A6H5IA63_9HYME</name>
<feature type="repeat" description="ANK" evidence="3">
    <location>
        <begin position="1005"/>
        <end position="1030"/>
    </location>
</feature>
<dbReference type="Proteomes" id="UP000479190">
    <property type="component" value="Unassembled WGS sequence"/>
</dbReference>
<dbReference type="Pfam" id="PF12796">
    <property type="entry name" value="Ank_2"/>
    <property type="match status" value="3"/>
</dbReference>
<feature type="repeat" description="ANK" evidence="3">
    <location>
        <begin position="898"/>
        <end position="930"/>
    </location>
</feature>
<dbReference type="PROSITE" id="PS50297">
    <property type="entry name" value="ANK_REP_REGION"/>
    <property type="match status" value="5"/>
</dbReference>
<dbReference type="Gene3D" id="1.25.40.20">
    <property type="entry name" value="Ankyrin repeat-containing domain"/>
    <property type="match status" value="3"/>
</dbReference>
<dbReference type="PANTHER" id="PTHR24123">
    <property type="entry name" value="ANKYRIN REPEAT-CONTAINING"/>
    <property type="match status" value="1"/>
</dbReference>
<dbReference type="PROSITE" id="PS50088">
    <property type="entry name" value="ANK_REPEAT"/>
    <property type="match status" value="6"/>
</dbReference>
<feature type="repeat" description="ANK" evidence="3">
    <location>
        <begin position="399"/>
        <end position="431"/>
    </location>
</feature>
<sequence length="1289" mass="146966">MEYDVAISAKASIFSSHSEVSTLRSAAISFIDERDTKGCYTSEDMDGQPSIKKLKTFSKNIDWNNEQKRQELFHYFYSLIGRWRGEIPDLRQTFTPQEMDWLLTEDVKKSSTQKMHLVHFVIRTGYTDKLCGEGDRSGHDRPSSPRRSTALHHAAKCNMSCSVVGKLFELYDRFDANYVDEETGLTHLHVACKFGLFDRAKTFVERGHDPGCLTRPAAGFCFSSFQVACLAGHLEVAEAAIEDGQKPDDLPYEVAAHPPLQLAAAFDRVQLVRRLMKAGANPNLTRPDGKTTLHVVCETDNAFCMTELLLKLCGDRGTRLQIDRRDNDGRTPLLVALAKKNWVVAKLLVSQGADLRKADIEGFAPLHMIGRSRASGGLVTILYNHHREWPLEIDALTENRETPLHLAASNANNELMEFLLRNGADPNSVDKAGSTPLHLICKKSSGDARRFFKIAKEMNLTVRVDVRDSRGRTALEYAVAYFFRSSASALLANGAKMSLDYFPDEEFFGERFDSEPVGDRYSYRLKLTTEALALTDYLERHCERTLRPSHGATITNFLDRHGMFETPPVLRRHWYKNRVFQNKAKKMNMKRGETEISFYDLVQLSIDETMKHELLAKWCCEALLNLVRMIDFGSFPDQQRMGCIVHLWKIAMRHYYERWAPVLVPTVDRLPDGFLTTAHYVVILYFKVKYLPSVVSPFHCVIQMKTNPFKGFDDAGESSFTSKGADFENSQMDRELYSKYDYIDDADIWTCEDNDFYGQVNFDKLKSLRKDVDFEDDQERYRFYEKFTKLISEWKGKLPNLRDVFRSEEIEALLVAAVTNRGKTMNNYRGKLFIRFVKNSGYKDDPKLDKDGKPLSDRATPLHLAGRCCRNPKWKGVFRDYLFEMYGRFDVNYVDPESGLTHFHVACKTGCLEIVRKFLELGQDPNCLARETCDTPLHFALDRGHGDIVRLLLEHGAEVNFPNIAGMTPLHVVCKRGYEFDMAGQFFEICDDAKRWVRVHAQDQLGRTPLQWAVANCSPSAVKVLLERGAGESFVFPDLKLFERRVKSHHPGTWADSRLKLAASAMMVVEHLENGGCELDLQEAVFIMTYFDKFGLLACSPFVPNTMVTETDFANRTKTMKLNPSLSVYDLIQMPQQEAVKRLTYADCLKFSCDYPAWELPLVYSRYITVHLFEIMTKGYFQKWATQAHAEMNATAPTTHNHYTPAMDTRKNIDMYSIAKTALKCIGYECQTTGAYDFAALQSDMLSSAVDELLAEQQAMQPLVPFSMADMAELTYDNFPGVSPGELLF</sequence>
<evidence type="ECO:0000256" key="1">
    <source>
        <dbReference type="ARBA" id="ARBA00022737"/>
    </source>
</evidence>
<dbReference type="SUPFAM" id="SSF48403">
    <property type="entry name" value="Ankyrin repeat"/>
    <property type="match status" value="2"/>
</dbReference>
<organism evidence="4 5">
    <name type="scientific">Trichogramma brassicae</name>
    <dbReference type="NCBI Taxonomy" id="86971"/>
    <lineage>
        <taxon>Eukaryota</taxon>
        <taxon>Metazoa</taxon>
        <taxon>Ecdysozoa</taxon>
        <taxon>Arthropoda</taxon>
        <taxon>Hexapoda</taxon>
        <taxon>Insecta</taxon>
        <taxon>Pterygota</taxon>
        <taxon>Neoptera</taxon>
        <taxon>Endopterygota</taxon>
        <taxon>Hymenoptera</taxon>
        <taxon>Apocrita</taxon>
        <taxon>Proctotrupomorpha</taxon>
        <taxon>Chalcidoidea</taxon>
        <taxon>Trichogrammatidae</taxon>
        <taxon>Trichogramma</taxon>
    </lineage>
</organism>
<protein>
    <submittedName>
        <fullName evidence="4">Uncharacterized protein</fullName>
    </submittedName>
</protein>
<reference evidence="4 5" key="1">
    <citation type="submission" date="2020-02" db="EMBL/GenBank/DDBJ databases">
        <authorList>
            <person name="Ferguson B K."/>
        </authorList>
    </citation>
    <scope>NUCLEOTIDE SEQUENCE [LARGE SCALE GENOMIC DNA]</scope>
</reference>
<dbReference type="PRINTS" id="PR01415">
    <property type="entry name" value="ANKYRIN"/>
</dbReference>
<feature type="repeat" description="ANK" evidence="3">
    <location>
        <begin position="328"/>
        <end position="360"/>
    </location>
</feature>
<dbReference type="EMBL" id="CADCXV010000739">
    <property type="protein sequence ID" value="CAB0034275.1"/>
    <property type="molecule type" value="Genomic_DNA"/>
</dbReference>
<evidence type="ECO:0000313" key="4">
    <source>
        <dbReference type="EMBL" id="CAB0034275.1"/>
    </source>
</evidence>
<keyword evidence="2 3" id="KW-0040">ANK repeat</keyword>
<keyword evidence="1" id="KW-0677">Repeat</keyword>
<feature type="repeat" description="ANK" evidence="3">
    <location>
        <begin position="932"/>
        <end position="964"/>
    </location>
</feature>
<proteinExistence type="predicted"/>
<keyword evidence="5" id="KW-1185">Reference proteome</keyword>
<dbReference type="InterPro" id="IPR051165">
    <property type="entry name" value="Multifunctional_ANK_Repeat"/>
</dbReference>
<dbReference type="InterPro" id="IPR002110">
    <property type="entry name" value="Ankyrin_rpt"/>
</dbReference>